<gene>
    <name evidence="1" type="ORF">HDF17_002366</name>
</gene>
<organism evidence="1 2">
    <name type="scientific">Granulicella arctica</name>
    <dbReference type="NCBI Taxonomy" id="940613"/>
    <lineage>
        <taxon>Bacteria</taxon>
        <taxon>Pseudomonadati</taxon>
        <taxon>Acidobacteriota</taxon>
        <taxon>Terriglobia</taxon>
        <taxon>Terriglobales</taxon>
        <taxon>Acidobacteriaceae</taxon>
        <taxon>Granulicella</taxon>
    </lineage>
</organism>
<accession>A0A7Y9PJ23</accession>
<proteinExistence type="predicted"/>
<keyword evidence="2" id="KW-1185">Reference proteome</keyword>
<dbReference type="EMBL" id="JACCCW010000002">
    <property type="protein sequence ID" value="NYF80046.1"/>
    <property type="molecule type" value="Genomic_DNA"/>
</dbReference>
<evidence type="ECO:0000313" key="1">
    <source>
        <dbReference type="EMBL" id="NYF80046.1"/>
    </source>
</evidence>
<comment type="caution">
    <text evidence="1">The sequence shown here is derived from an EMBL/GenBank/DDBJ whole genome shotgun (WGS) entry which is preliminary data.</text>
</comment>
<name>A0A7Y9PJ23_9BACT</name>
<reference evidence="1 2" key="1">
    <citation type="submission" date="2020-07" db="EMBL/GenBank/DDBJ databases">
        <title>Genomic Encyclopedia of Type Strains, Phase IV (KMG-V): Genome sequencing to study the core and pangenomes of soil and plant-associated prokaryotes.</title>
        <authorList>
            <person name="Whitman W."/>
        </authorList>
    </citation>
    <scope>NUCLEOTIDE SEQUENCE [LARGE SCALE GENOMIC DNA]</scope>
    <source>
        <strain evidence="1 2">X4EP2</strain>
    </source>
</reference>
<dbReference type="AlphaFoldDB" id="A0A7Y9PJ23"/>
<protein>
    <submittedName>
        <fullName evidence="1">Uncharacterized protein</fullName>
    </submittedName>
</protein>
<dbReference type="Proteomes" id="UP000589520">
    <property type="component" value="Unassembled WGS sequence"/>
</dbReference>
<sequence length="31" mass="3389">MTSFRLRPTGTEAIRAAVIFPNSASKTLHQS</sequence>
<evidence type="ECO:0000313" key="2">
    <source>
        <dbReference type="Proteomes" id="UP000589520"/>
    </source>
</evidence>